<proteinExistence type="predicted"/>
<keyword evidence="6 7" id="KW-0472">Membrane</keyword>
<feature type="transmembrane region" description="Helical" evidence="7">
    <location>
        <begin position="287"/>
        <end position="310"/>
    </location>
</feature>
<evidence type="ECO:0000313" key="9">
    <source>
        <dbReference type="Proteomes" id="UP000234775"/>
    </source>
</evidence>
<sequence length="404" mass="43482">MKKIQLTSQILIAMILGLVAGTFFGERIAWIQLIGDLFLRGIQMAVVVMIMGAVIEAVGQLNPKELGKVGGKLAAWFVGGTLVSAAVGLLFAQWIRPGEGLSLTLSQNNLAAQTKIPSLHETILNFVPSNIMKAMSEGNMIQVIIFALFFGYALSLLSSQKEMTNLKESIHQFNQIIIEMIKQVMKLAPIGIFALLAGVTGKVGLQIILPLVKFLLTMGVATIVVFVGWLVLVGIYCQVSPILVLKKMWRMSLVAFTTTSSSITLPIEMEDQENKLGVSKRISGVAAPLAMAMNSNGLAIYLSIAVVTLSQIYNLQLSTGQLLQTIILSTLCTFGTVTVPGGGLVALAIVVPALGLPLESVALLAGVDWFSGMFRTLLNVDGDTFIAMLIAKDEKELDYRLLKD</sequence>
<feature type="transmembrane region" description="Helical" evidence="7">
    <location>
        <begin position="140"/>
        <end position="157"/>
    </location>
</feature>
<evidence type="ECO:0000256" key="4">
    <source>
        <dbReference type="ARBA" id="ARBA00022692"/>
    </source>
</evidence>
<dbReference type="GO" id="GO:0015293">
    <property type="term" value="F:symporter activity"/>
    <property type="evidence" value="ECO:0007669"/>
    <property type="project" value="UniProtKB-KW"/>
</dbReference>
<evidence type="ECO:0000256" key="1">
    <source>
        <dbReference type="ARBA" id="ARBA00004651"/>
    </source>
</evidence>
<dbReference type="EMBL" id="PKGZ01000013">
    <property type="protein sequence ID" value="PKY90783.1"/>
    <property type="molecule type" value="Genomic_DNA"/>
</dbReference>
<gene>
    <name evidence="8" type="ORF">CYJ27_08175</name>
</gene>
<evidence type="ECO:0000256" key="6">
    <source>
        <dbReference type="ARBA" id="ARBA00023136"/>
    </source>
</evidence>
<dbReference type="RefSeq" id="WP_101660849.1">
    <property type="nucleotide sequence ID" value="NZ_JBPXSK010000017.1"/>
</dbReference>
<feature type="transmembrane region" description="Helical" evidence="7">
    <location>
        <begin position="73"/>
        <end position="95"/>
    </location>
</feature>
<name>A0A2I1K565_9LACT</name>
<keyword evidence="9" id="KW-1185">Reference proteome</keyword>
<keyword evidence="3" id="KW-1003">Cell membrane</keyword>
<feature type="non-terminal residue" evidence="8">
    <location>
        <position position="404"/>
    </location>
</feature>
<dbReference type="Pfam" id="PF00375">
    <property type="entry name" value="SDF"/>
    <property type="match status" value="1"/>
</dbReference>
<feature type="transmembrane region" description="Helical" evidence="7">
    <location>
        <begin position="248"/>
        <end position="267"/>
    </location>
</feature>
<dbReference type="Proteomes" id="UP000234775">
    <property type="component" value="Unassembled WGS sequence"/>
</dbReference>
<dbReference type="AlphaFoldDB" id="A0A2I1K565"/>
<dbReference type="GO" id="GO:0005886">
    <property type="term" value="C:plasma membrane"/>
    <property type="evidence" value="ECO:0007669"/>
    <property type="project" value="UniProtKB-SubCell"/>
</dbReference>
<organism evidence="8 9">
    <name type="scientific">Aerococcus christensenii</name>
    <dbReference type="NCBI Taxonomy" id="87541"/>
    <lineage>
        <taxon>Bacteria</taxon>
        <taxon>Bacillati</taxon>
        <taxon>Bacillota</taxon>
        <taxon>Bacilli</taxon>
        <taxon>Lactobacillales</taxon>
        <taxon>Aerococcaceae</taxon>
        <taxon>Aerococcus</taxon>
    </lineage>
</organism>
<dbReference type="Gene3D" id="1.10.3860.10">
    <property type="entry name" value="Sodium:dicarboxylate symporter"/>
    <property type="match status" value="1"/>
</dbReference>
<evidence type="ECO:0000256" key="3">
    <source>
        <dbReference type="ARBA" id="ARBA00022475"/>
    </source>
</evidence>
<feature type="transmembrane region" description="Helical" evidence="7">
    <location>
        <begin position="214"/>
        <end position="236"/>
    </location>
</feature>
<evidence type="ECO:0000313" key="8">
    <source>
        <dbReference type="EMBL" id="PKY90783.1"/>
    </source>
</evidence>
<dbReference type="PRINTS" id="PR00173">
    <property type="entry name" value="EDTRNSPORT"/>
</dbReference>
<comment type="caution">
    <text evidence="8">The sequence shown here is derived from an EMBL/GenBank/DDBJ whole genome shotgun (WGS) entry which is preliminary data.</text>
</comment>
<comment type="subcellular location">
    <subcellularLocation>
        <location evidence="1">Cell membrane</location>
        <topology evidence="1">Multi-pass membrane protein</topology>
    </subcellularLocation>
</comment>
<keyword evidence="2" id="KW-0813">Transport</keyword>
<dbReference type="SUPFAM" id="SSF118215">
    <property type="entry name" value="Proton glutamate symport protein"/>
    <property type="match status" value="1"/>
</dbReference>
<keyword evidence="4 7" id="KW-0812">Transmembrane</keyword>
<evidence type="ECO:0000256" key="7">
    <source>
        <dbReference type="SAM" id="Phobius"/>
    </source>
</evidence>
<accession>A0A2I1K565</accession>
<evidence type="ECO:0000256" key="2">
    <source>
        <dbReference type="ARBA" id="ARBA00022448"/>
    </source>
</evidence>
<dbReference type="InterPro" id="IPR036458">
    <property type="entry name" value="Na:dicarbo_symporter_sf"/>
</dbReference>
<feature type="transmembrane region" description="Helical" evidence="7">
    <location>
        <begin position="345"/>
        <end position="367"/>
    </location>
</feature>
<feature type="transmembrane region" description="Helical" evidence="7">
    <location>
        <begin position="187"/>
        <end position="208"/>
    </location>
</feature>
<protein>
    <submittedName>
        <fullName evidence="8">Dicarboxylate/amino acid:cation symporter</fullName>
    </submittedName>
</protein>
<dbReference type="PANTHER" id="PTHR42865">
    <property type="entry name" value="PROTON/GLUTAMATE-ASPARTATE SYMPORTER"/>
    <property type="match status" value="1"/>
</dbReference>
<feature type="transmembrane region" description="Helical" evidence="7">
    <location>
        <begin position="322"/>
        <end position="339"/>
    </location>
</feature>
<dbReference type="InterPro" id="IPR001991">
    <property type="entry name" value="Na-dicarboxylate_symporter"/>
</dbReference>
<keyword evidence="5 7" id="KW-1133">Transmembrane helix</keyword>
<feature type="transmembrane region" description="Helical" evidence="7">
    <location>
        <begin position="41"/>
        <end position="61"/>
    </location>
</feature>
<evidence type="ECO:0000256" key="5">
    <source>
        <dbReference type="ARBA" id="ARBA00022989"/>
    </source>
</evidence>
<dbReference type="PANTHER" id="PTHR42865:SF7">
    <property type="entry name" value="PROTON_GLUTAMATE-ASPARTATE SYMPORTER"/>
    <property type="match status" value="1"/>
</dbReference>
<reference evidence="8 9" key="1">
    <citation type="submission" date="2017-12" db="EMBL/GenBank/DDBJ databases">
        <title>Phylogenetic diversity of female urinary microbiome.</title>
        <authorList>
            <person name="Thomas-White K."/>
            <person name="Wolfe A.J."/>
        </authorList>
    </citation>
    <scope>NUCLEOTIDE SEQUENCE [LARGE SCALE GENOMIC DNA]</scope>
    <source>
        <strain evidence="8 9">UMB0844</strain>
    </source>
</reference>